<dbReference type="GO" id="GO:0003735">
    <property type="term" value="F:structural constituent of ribosome"/>
    <property type="evidence" value="ECO:0007669"/>
    <property type="project" value="InterPro"/>
</dbReference>
<evidence type="ECO:0000313" key="5">
    <source>
        <dbReference type="EMBL" id="WOO78935.1"/>
    </source>
</evidence>
<dbReference type="PANTHER" id="PTHR10965">
    <property type="entry name" value="60S RIBOSOMAL PROTEIN L38"/>
    <property type="match status" value="1"/>
</dbReference>
<dbReference type="GO" id="GO:0022625">
    <property type="term" value="C:cytosolic large ribosomal subunit"/>
    <property type="evidence" value="ECO:0007669"/>
    <property type="project" value="TreeGrafter"/>
</dbReference>
<dbReference type="GeneID" id="87805721"/>
<organism evidence="5 6">
    <name type="scientific">Vanrija pseudolonga</name>
    <dbReference type="NCBI Taxonomy" id="143232"/>
    <lineage>
        <taxon>Eukaryota</taxon>
        <taxon>Fungi</taxon>
        <taxon>Dikarya</taxon>
        <taxon>Basidiomycota</taxon>
        <taxon>Agaricomycotina</taxon>
        <taxon>Tremellomycetes</taxon>
        <taxon>Trichosporonales</taxon>
        <taxon>Trichosporonaceae</taxon>
        <taxon>Vanrija</taxon>
    </lineage>
</organism>
<name>A0AAF0Y2E9_9TREE</name>
<keyword evidence="6" id="KW-1185">Reference proteome</keyword>
<gene>
    <name evidence="5" type="primary">rpl3801</name>
    <name evidence="5" type="ORF">LOC62_02G002474</name>
</gene>
<sequence length="133" mass="14578">MVPRRVLVMPNDDCVPDNPTTARSPASLPLACAARSRLPMPKQVTDIKKFLEIARRADAVEAKIKRTVVKRPANSPVGKKASAKQAVATKFKLRGSRYLYTLVLHDQEKASKLQQSLPPTLKQVVIGAPAARK</sequence>
<dbReference type="InterPro" id="IPR038464">
    <property type="entry name" value="Ribosomal_eL38_sf"/>
</dbReference>
<evidence type="ECO:0000256" key="3">
    <source>
        <dbReference type="ARBA" id="ARBA00023274"/>
    </source>
</evidence>
<evidence type="ECO:0000313" key="6">
    <source>
        <dbReference type="Proteomes" id="UP000827549"/>
    </source>
</evidence>
<keyword evidence="2 4" id="KW-0689">Ribosomal protein</keyword>
<comment type="similarity">
    <text evidence="1 4">Belongs to the eukaryotic ribosomal protein eL38 family.</text>
</comment>
<dbReference type="RefSeq" id="XP_062624967.1">
    <property type="nucleotide sequence ID" value="XM_062768983.1"/>
</dbReference>
<protein>
    <submittedName>
        <fullName evidence="5">60S ribosomal protein L38-1</fullName>
    </submittedName>
</protein>
<dbReference type="InterPro" id="IPR002675">
    <property type="entry name" value="Ribosomal_eL38"/>
</dbReference>
<dbReference type="Gene3D" id="3.30.720.90">
    <property type="match status" value="1"/>
</dbReference>
<reference evidence="5" key="1">
    <citation type="submission" date="2023-10" db="EMBL/GenBank/DDBJ databases">
        <authorList>
            <person name="Noh H."/>
        </authorList>
    </citation>
    <scope>NUCLEOTIDE SEQUENCE</scope>
    <source>
        <strain evidence="5">DUCC4014</strain>
    </source>
</reference>
<evidence type="ECO:0000256" key="2">
    <source>
        <dbReference type="ARBA" id="ARBA00022980"/>
    </source>
</evidence>
<dbReference type="Pfam" id="PF01781">
    <property type="entry name" value="Ribosomal_L38e"/>
    <property type="match status" value="1"/>
</dbReference>
<dbReference type="PANTHER" id="PTHR10965:SF0">
    <property type="entry name" value="LARGE RIBOSOMAL SUBUNIT PROTEIN EL38"/>
    <property type="match status" value="1"/>
</dbReference>
<dbReference type="EMBL" id="CP086715">
    <property type="protein sequence ID" value="WOO78935.1"/>
    <property type="molecule type" value="Genomic_DNA"/>
</dbReference>
<dbReference type="Proteomes" id="UP000827549">
    <property type="component" value="Chromosome 2"/>
</dbReference>
<dbReference type="GO" id="GO:0022618">
    <property type="term" value="P:protein-RNA complex assembly"/>
    <property type="evidence" value="ECO:0007669"/>
    <property type="project" value="TreeGrafter"/>
</dbReference>
<dbReference type="AlphaFoldDB" id="A0AAF0Y2E9"/>
<evidence type="ECO:0000256" key="4">
    <source>
        <dbReference type="RuleBase" id="RU003445"/>
    </source>
</evidence>
<accession>A0AAF0Y2E9</accession>
<proteinExistence type="inferred from homology"/>
<evidence type="ECO:0000256" key="1">
    <source>
        <dbReference type="ARBA" id="ARBA00007803"/>
    </source>
</evidence>
<dbReference type="GO" id="GO:0006412">
    <property type="term" value="P:translation"/>
    <property type="evidence" value="ECO:0007669"/>
    <property type="project" value="InterPro"/>
</dbReference>
<keyword evidence="3 4" id="KW-0687">Ribonucleoprotein</keyword>